<dbReference type="Gene3D" id="3.10.250.10">
    <property type="entry name" value="SRCR-like domain"/>
    <property type="match status" value="2"/>
</dbReference>
<dbReference type="PANTHER" id="PTHR48071">
    <property type="entry name" value="SRCR DOMAIN-CONTAINING PROTEIN"/>
    <property type="match status" value="1"/>
</dbReference>
<dbReference type="InterPro" id="IPR055355">
    <property type="entry name" value="ZP-C"/>
</dbReference>
<reference evidence="10 11" key="1">
    <citation type="journal article" date="2024" name="Proc. Natl. Acad. Sci. U.S.A.">
        <title>The genetic regulatory architecture and epigenomic basis for age-related changes in rattlesnake venom.</title>
        <authorList>
            <person name="Hogan M.P."/>
            <person name="Holding M.L."/>
            <person name="Nystrom G.S."/>
            <person name="Colston T.J."/>
            <person name="Bartlett D.A."/>
            <person name="Mason A.J."/>
            <person name="Ellsworth S.A."/>
            <person name="Rautsaw R.M."/>
            <person name="Lawrence K.C."/>
            <person name="Strickland J.L."/>
            <person name="He B."/>
            <person name="Fraser P."/>
            <person name="Margres M.J."/>
            <person name="Gilbert D.M."/>
            <person name="Gibbs H.L."/>
            <person name="Parkinson C.L."/>
            <person name="Rokyta D.R."/>
        </authorList>
    </citation>
    <scope>NUCLEOTIDE SEQUENCE [LARGE SCALE GENOMIC DNA]</scope>
    <source>
        <strain evidence="10">DRR0105</strain>
    </source>
</reference>
<dbReference type="InterPro" id="IPR001190">
    <property type="entry name" value="SRCR"/>
</dbReference>
<dbReference type="Proteomes" id="UP001474421">
    <property type="component" value="Unassembled WGS sequence"/>
</dbReference>
<evidence type="ECO:0000256" key="5">
    <source>
        <dbReference type="ARBA" id="ARBA00023180"/>
    </source>
</evidence>
<dbReference type="SMART" id="SM00241">
    <property type="entry name" value="ZP"/>
    <property type="match status" value="1"/>
</dbReference>
<feature type="domain" description="SRCR" evidence="8">
    <location>
        <begin position="109"/>
        <end position="210"/>
    </location>
</feature>
<dbReference type="PROSITE" id="PS51034">
    <property type="entry name" value="ZP_2"/>
    <property type="match status" value="1"/>
</dbReference>
<evidence type="ECO:0000259" key="8">
    <source>
        <dbReference type="PROSITE" id="PS50287"/>
    </source>
</evidence>
<keyword evidence="11" id="KW-1185">Reference proteome</keyword>
<dbReference type="InterPro" id="IPR001507">
    <property type="entry name" value="ZP_dom"/>
</dbReference>
<dbReference type="GO" id="GO:0005886">
    <property type="term" value="C:plasma membrane"/>
    <property type="evidence" value="ECO:0007669"/>
    <property type="project" value="TreeGrafter"/>
</dbReference>
<keyword evidence="1" id="KW-0217">Developmental protein</keyword>
<evidence type="ECO:0000256" key="3">
    <source>
        <dbReference type="ARBA" id="ARBA00022737"/>
    </source>
</evidence>
<dbReference type="AlphaFoldDB" id="A0AAW1BH29"/>
<proteinExistence type="predicted"/>
<dbReference type="EMBL" id="JAOTOJ010000005">
    <property type="protein sequence ID" value="KAK9400803.1"/>
    <property type="molecule type" value="Genomic_DNA"/>
</dbReference>
<keyword evidence="2" id="KW-0732">Signal</keyword>
<dbReference type="SMART" id="SM00202">
    <property type="entry name" value="SR"/>
    <property type="match status" value="2"/>
</dbReference>
<evidence type="ECO:0000256" key="2">
    <source>
        <dbReference type="ARBA" id="ARBA00022729"/>
    </source>
</evidence>
<dbReference type="InterPro" id="IPR042235">
    <property type="entry name" value="ZP-C_dom"/>
</dbReference>
<feature type="transmembrane region" description="Helical" evidence="7">
    <location>
        <begin position="490"/>
        <end position="511"/>
    </location>
</feature>
<dbReference type="SUPFAM" id="SSF56487">
    <property type="entry name" value="SRCR-like"/>
    <property type="match status" value="2"/>
</dbReference>
<dbReference type="InterPro" id="IPR036772">
    <property type="entry name" value="SRCR-like_dom_sf"/>
</dbReference>
<sequence length="524" mass="59255">MVNGRDNCQGRVEVRRNYEEWGTVCDDLWNLTDATVVCRQLGCGQAIAAKGDAYFGQGYGPILLDDVQCRGYESYLWECETSGWGNHNCGHGEDAGVICSGSAYPTSELRLVNGSHNCQGRVEIRDYYQGWGTVCDDLWDLNDASVVCRQLGCGYAIQATQGPQFGQGHGPIYLDNVQCSGNESYLWKCASAGWGNHNCNHNEDAGVICSDPTLALSNLCPYCISQFCGNKTWWIPHSEFVNPFGDSLQRKDQVDADTITYSNEISVIAPAQNFIRRIPDLLVHVNCKMLHHTWIETVYIAQQTKEINETQYGLYSVNLTFYDSSFWKPVNDVPYYVVLNQRLYLQTYLYSSDSNLQLFLDTCTASPYYNDFTNLTYDIIKNGCVKESTYQTHYSPYRNILRFSFQAFAFMGRHPAVYLQCKVVVCRSYDYNSRCNRGCLLRSKRDTGSYQENLDVIIGPIEVLKTGVQNRNFEAKQEAQENLATPDSHVPYIVAAAVLALVVMTLAGIILKNKWKRSIPYEIM</sequence>
<evidence type="ECO:0000313" key="11">
    <source>
        <dbReference type="Proteomes" id="UP001474421"/>
    </source>
</evidence>
<gene>
    <name evidence="10" type="ORF">NXF25_011517</name>
</gene>
<evidence type="ECO:0000259" key="9">
    <source>
        <dbReference type="PROSITE" id="PS51034"/>
    </source>
</evidence>
<evidence type="ECO:0000256" key="4">
    <source>
        <dbReference type="ARBA" id="ARBA00023157"/>
    </source>
</evidence>
<comment type="caution">
    <text evidence="10">The sequence shown here is derived from an EMBL/GenBank/DDBJ whole genome shotgun (WGS) entry which is preliminary data.</text>
</comment>
<organism evidence="10 11">
    <name type="scientific">Crotalus adamanteus</name>
    <name type="common">Eastern diamondback rattlesnake</name>
    <dbReference type="NCBI Taxonomy" id="8729"/>
    <lineage>
        <taxon>Eukaryota</taxon>
        <taxon>Metazoa</taxon>
        <taxon>Chordata</taxon>
        <taxon>Craniata</taxon>
        <taxon>Vertebrata</taxon>
        <taxon>Euteleostomi</taxon>
        <taxon>Lepidosauria</taxon>
        <taxon>Squamata</taxon>
        <taxon>Bifurcata</taxon>
        <taxon>Unidentata</taxon>
        <taxon>Episquamata</taxon>
        <taxon>Toxicofera</taxon>
        <taxon>Serpentes</taxon>
        <taxon>Colubroidea</taxon>
        <taxon>Viperidae</taxon>
        <taxon>Crotalinae</taxon>
        <taxon>Crotalus</taxon>
    </lineage>
</organism>
<keyword evidence="4 6" id="KW-1015">Disulfide bond</keyword>
<evidence type="ECO:0000313" key="10">
    <source>
        <dbReference type="EMBL" id="KAK9400803.1"/>
    </source>
</evidence>
<evidence type="ECO:0000256" key="7">
    <source>
        <dbReference type="SAM" id="Phobius"/>
    </source>
</evidence>
<dbReference type="Pfam" id="PF00530">
    <property type="entry name" value="SRCR"/>
    <property type="match status" value="2"/>
</dbReference>
<protein>
    <submittedName>
        <fullName evidence="10">DMBT1: Deleted in malignant brain tumors 1 protein</fullName>
    </submittedName>
</protein>
<dbReference type="FunFam" id="3.10.250.10:FF:000003">
    <property type="entry name" value="Deleted in malignant brain tumors 1"/>
    <property type="match status" value="2"/>
</dbReference>
<dbReference type="PANTHER" id="PTHR48071:SF27">
    <property type="entry name" value="SCAVENGER RECEPTOR CYSTEINE-RICH TYPE 1 PROTEIN M130-LIKE"/>
    <property type="match status" value="1"/>
</dbReference>
<name>A0AAW1BH29_CROAD</name>
<feature type="disulfide bond" evidence="6">
    <location>
        <begin position="25"/>
        <end position="89"/>
    </location>
</feature>
<feature type="disulfide bond" evidence="6">
    <location>
        <begin position="69"/>
        <end position="79"/>
    </location>
</feature>
<feature type="disulfide bond" evidence="6">
    <location>
        <begin position="135"/>
        <end position="199"/>
    </location>
</feature>
<feature type="domain" description="SRCR" evidence="8">
    <location>
        <begin position="1"/>
        <end position="100"/>
    </location>
</feature>
<dbReference type="GO" id="GO:0031638">
    <property type="term" value="P:zymogen activation"/>
    <property type="evidence" value="ECO:0007669"/>
    <property type="project" value="TreeGrafter"/>
</dbReference>
<dbReference type="PRINTS" id="PR00258">
    <property type="entry name" value="SPERACTRCPTR"/>
</dbReference>
<keyword evidence="7" id="KW-1133">Transmembrane helix</keyword>
<evidence type="ECO:0000256" key="1">
    <source>
        <dbReference type="ARBA" id="ARBA00022473"/>
    </source>
</evidence>
<dbReference type="GO" id="GO:0004252">
    <property type="term" value="F:serine-type endopeptidase activity"/>
    <property type="evidence" value="ECO:0007669"/>
    <property type="project" value="TreeGrafter"/>
</dbReference>
<dbReference type="FunFam" id="2.60.40.4100:FF:000005">
    <property type="entry name" value="Deleted in malignant brain tumors 1"/>
    <property type="match status" value="1"/>
</dbReference>
<keyword evidence="7" id="KW-0472">Membrane</keyword>
<feature type="disulfide bond" evidence="6">
    <location>
        <begin position="148"/>
        <end position="209"/>
    </location>
</feature>
<keyword evidence="7" id="KW-0812">Transmembrane</keyword>
<accession>A0AAW1BH29</accession>
<evidence type="ECO:0000256" key="6">
    <source>
        <dbReference type="PROSITE-ProRule" id="PRU00196"/>
    </source>
</evidence>
<keyword evidence="3" id="KW-0677">Repeat</keyword>
<dbReference type="PROSITE" id="PS50287">
    <property type="entry name" value="SRCR_2"/>
    <property type="match status" value="2"/>
</dbReference>
<dbReference type="Gene3D" id="2.60.40.4100">
    <property type="entry name" value="Zona pellucida, ZP-C domain"/>
    <property type="match status" value="1"/>
</dbReference>
<feature type="domain" description="ZP" evidence="9">
    <location>
        <begin position="188"/>
        <end position="442"/>
    </location>
</feature>
<dbReference type="Pfam" id="PF00100">
    <property type="entry name" value="Zona_pellucida"/>
    <property type="match status" value="1"/>
</dbReference>
<keyword evidence="5" id="KW-0325">Glycoprotein</keyword>
<feature type="disulfide bond" evidence="6">
    <location>
        <begin position="38"/>
        <end position="99"/>
    </location>
</feature>
<feature type="disulfide bond" evidence="6">
    <location>
        <begin position="179"/>
        <end position="189"/>
    </location>
</feature>